<dbReference type="UniPathway" id="UPA00124"/>
<dbReference type="CDD" id="cd05254">
    <property type="entry name" value="dTDP_HR_like_SDR_e"/>
    <property type="match status" value="1"/>
</dbReference>
<dbReference type="Proteomes" id="UP000198963">
    <property type="component" value="Chromosome I"/>
</dbReference>
<gene>
    <name evidence="8" type="ORF">SAMN04489797_1582</name>
</gene>
<evidence type="ECO:0000256" key="5">
    <source>
        <dbReference type="ARBA" id="ARBA00048200"/>
    </source>
</evidence>
<dbReference type="InterPro" id="IPR036291">
    <property type="entry name" value="NAD(P)-bd_dom_sf"/>
</dbReference>
<keyword evidence="9" id="KW-1185">Reference proteome</keyword>
<dbReference type="Gene3D" id="3.90.25.10">
    <property type="entry name" value="UDP-galactose 4-epimerase, domain 1"/>
    <property type="match status" value="1"/>
</dbReference>
<keyword evidence="6" id="KW-0560">Oxidoreductase</keyword>
<dbReference type="STRING" id="1249933.SAMN04489797_1582"/>
<dbReference type="RefSeq" id="WP_092445912.1">
    <property type="nucleotide sequence ID" value="NZ_LT629774.1"/>
</dbReference>
<dbReference type="InterPro" id="IPR029903">
    <property type="entry name" value="RmlD-like-bd"/>
</dbReference>
<dbReference type="EMBL" id="LT629774">
    <property type="protein sequence ID" value="SDS42878.1"/>
    <property type="molecule type" value="Genomic_DNA"/>
</dbReference>
<feature type="domain" description="RmlD-like substrate binding" evidence="7">
    <location>
        <begin position="3"/>
        <end position="282"/>
    </location>
</feature>
<proteinExistence type="inferred from homology"/>
<dbReference type="NCBIfam" id="TIGR01214">
    <property type="entry name" value="rmlD"/>
    <property type="match status" value="1"/>
</dbReference>
<dbReference type="EC" id="1.1.1.133" evidence="3 6"/>
<evidence type="ECO:0000256" key="1">
    <source>
        <dbReference type="ARBA" id="ARBA00004781"/>
    </source>
</evidence>
<protein>
    <recommendedName>
        <fullName evidence="4 6">dTDP-4-dehydrorhamnose reductase</fullName>
        <ecNumber evidence="3 6">1.1.1.133</ecNumber>
    </recommendedName>
</protein>
<dbReference type="SUPFAM" id="SSF51735">
    <property type="entry name" value="NAD(P)-binding Rossmann-fold domains"/>
    <property type="match status" value="1"/>
</dbReference>
<dbReference type="GO" id="GO:0008831">
    <property type="term" value="F:dTDP-4-dehydrorhamnose reductase activity"/>
    <property type="evidence" value="ECO:0007669"/>
    <property type="project" value="UniProtKB-EC"/>
</dbReference>
<comment type="catalytic activity">
    <reaction evidence="5">
        <text>dTDP-beta-L-rhamnose + NADP(+) = dTDP-4-dehydro-beta-L-rhamnose + NADPH + H(+)</text>
        <dbReference type="Rhea" id="RHEA:21796"/>
        <dbReference type="ChEBI" id="CHEBI:15378"/>
        <dbReference type="ChEBI" id="CHEBI:57510"/>
        <dbReference type="ChEBI" id="CHEBI:57783"/>
        <dbReference type="ChEBI" id="CHEBI:58349"/>
        <dbReference type="ChEBI" id="CHEBI:62830"/>
        <dbReference type="EC" id="1.1.1.133"/>
    </reaction>
</comment>
<comment type="pathway">
    <text evidence="1 6">Carbohydrate biosynthesis; dTDP-L-rhamnose biosynthesis.</text>
</comment>
<name>A0A1H1S530_9FLAO</name>
<dbReference type="PANTHER" id="PTHR10491">
    <property type="entry name" value="DTDP-4-DEHYDRORHAMNOSE REDUCTASE"/>
    <property type="match status" value="1"/>
</dbReference>
<evidence type="ECO:0000256" key="2">
    <source>
        <dbReference type="ARBA" id="ARBA00010944"/>
    </source>
</evidence>
<reference evidence="8 9" key="1">
    <citation type="submission" date="2016-10" db="EMBL/GenBank/DDBJ databases">
        <authorList>
            <person name="Varghese N."/>
            <person name="Submissions S."/>
        </authorList>
    </citation>
    <scope>NUCLEOTIDE SEQUENCE [LARGE SCALE GENOMIC DNA]</scope>
    <source>
        <strain evidence="8 9">RHA_55</strain>
    </source>
</reference>
<evidence type="ECO:0000256" key="4">
    <source>
        <dbReference type="ARBA" id="ARBA00017099"/>
    </source>
</evidence>
<evidence type="ECO:0000256" key="3">
    <source>
        <dbReference type="ARBA" id="ARBA00012929"/>
    </source>
</evidence>
<dbReference type="GO" id="GO:0005829">
    <property type="term" value="C:cytosol"/>
    <property type="evidence" value="ECO:0007669"/>
    <property type="project" value="TreeGrafter"/>
</dbReference>
<dbReference type="PANTHER" id="PTHR10491:SF4">
    <property type="entry name" value="METHIONINE ADENOSYLTRANSFERASE 2 SUBUNIT BETA"/>
    <property type="match status" value="1"/>
</dbReference>
<dbReference type="InterPro" id="IPR005913">
    <property type="entry name" value="dTDP_dehydrorham_reduct"/>
</dbReference>
<evidence type="ECO:0000313" key="9">
    <source>
        <dbReference type="Proteomes" id="UP000198963"/>
    </source>
</evidence>
<evidence type="ECO:0000259" key="7">
    <source>
        <dbReference type="Pfam" id="PF04321"/>
    </source>
</evidence>
<comment type="similarity">
    <text evidence="2 6">Belongs to the dTDP-4-dehydrorhamnose reductase family.</text>
</comment>
<dbReference type="AlphaFoldDB" id="A0A1H1S530"/>
<evidence type="ECO:0000256" key="6">
    <source>
        <dbReference type="RuleBase" id="RU364082"/>
    </source>
</evidence>
<evidence type="ECO:0000313" key="8">
    <source>
        <dbReference type="EMBL" id="SDS42878.1"/>
    </source>
</evidence>
<keyword evidence="6" id="KW-0521">NADP</keyword>
<dbReference type="GO" id="GO:0019305">
    <property type="term" value="P:dTDP-rhamnose biosynthetic process"/>
    <property type="evidence" value="ECO:0007669"/>
    <property type="project" value="UniProtKB-UniPathway"/>
</dbReference>
<dbReference type="Pfam" id="PF04321">
    <property type="entry name" value="RmlD_sub_bind"/>
    <property type="match status" value="1"/>
</dbReference>
<comment type="function">
    <text evidence="6">Catalyzes the reduction of dTDP-6-deoxy-L-lyxo-4-hexulose to yield dTDP-L-rhamnose.</text>
</comment>
<sequence>MKRVIVLGSNGQLGKTIKDCADTETNEFYFFSRTDLDINDSDKIESIFANSGFDYCINCAAYTNVEGAETNIQDAFLINAEGALNIAEACANNQVKLIHVSTDYVFNGKKQSPYTEIDSTDPINQYGKSKYQGEQNIQEKLNTYYIIRTSWLYSLHGKNFLKTIINKINDDAVLNITTEEVGTPTSCIDLAKFILHIIDDNTIAYGIYNFSARGYTTWYGFAKEIVRHYNSKKVKNVNASAKFKTIAKRPSYSVFDLNKTEQAYQELNSWEESVEALIEEYKKSNK</sequence>
<dbReference type="Gene3D" id="3.40.50.720">
    <property type="entry name" value="NAD(P)-binding Rossmann-like Domain"/>
    <property type="match status" value="1"/>
</dbReference>
<organism evidence="8 9">
    <name type="scientific">Winogradskyella sediminis</name>
    <dbReference type="NCBI Taxonomy" id="1382466"/>
    <lineage>
        <taxon>Bacteria</taxon>
        <taxon>Pseudomonadati</taxon>
        <taxon>Bacteroidota</taxon>
        <taxon>Flavobacteriia</taxon>
        <taxon>Flavobacteriales</taxon>
        <taxon>Flavobacteriaceae</taxon>
        <taxon>Winogradskyella</taxon>
    </lineage>
</organism>
<accession>A0A1H1S530</accession>